<dbReference type="PANTHER" id="PTHR15422">
    <property type="entry name" value="OS05G0565100 PROTEIN"/>
    <property type="match status" value="1"/>
</dbReference>
<keyword evidence="5 12" id="KW-0812">Transmembrane</keyword>
<dbReference type="PANTHER" id="PTHR15422:SF45">
    <property type="entry name" value="CYTOCHROME B561 DOMAIN-CONTAINING PROTEIN"/>
    <property type="match status" value="1"/>
</dbReference>
<evidence type="ECO:0000256" key="3">
    <source>
        <dbReference type="ARBA" id="ARBA00022448"/>
    </source>
</evidence>
<evidence type="ECO:0000313" key="15">
    <source>
        <dbReference type="EMBL" id="PWI74080.1"/>
    </source>
</evidence>
<accession>A0A2U3EI18</accession>
<evidence type="ECO:0000256" key="11">
    <source>
        <dbReference type="SAM" id="MobiDB-lite"/>
    </source>
</evidence>
<keyword evidence="6" id="KW-0479">Metal-binding</keyword>
<evidence type="ECO:0000256" key="1">
    <source>
        <dbReference type="ARBA" id="ARBA00001970"/>
    </source>
</evidence>
<evidence type="ECO:0000259" key="13">
    <source>
        <dbReference type="PROSITE" id="PS50939"/>
    </source>
</evidence>
<reference evidence="15 16" key="2">
    <citation type="journal article" date="2016" name="Front. Microbiol.">
        <title>Genome and transcriptome sequences reveal the specific parasitism of the nematophagous Purpureocillium lilacinum 36-1.</title>
        <authorList>
            <person name="Xie J."/>
            <person name="Li S."/>
            <person name="Mo C."/>
            <person name="Xiao X."/>
            <person name="Peng D."/>
            <person name="Wang G."/>
            <person name="Xiao Y."/>
        </authorList>
    </citation>
    <scope>NUCLEOTIDE SEQUENCE [LARGE SCALE GENOMIC DNA]</scope>
    <source>
        <strain evidence="15 16">36-1</strain>
    </source>
</reference>
<dbReference type="GO" id="GO:0046872">
    <property type="term" value="F:metal ion binding"/>
    <property type="evidence" value="ECO:0007669"/>
    <property type="project" value="UniProtKB-KW"/>
</dbReference>
<evidence type="ECO:0000313" key="14">
    <source>
        <dbReference type="EMBL" id="KAK4095017.1"/>
    </source>
</evidence>
<comment type="caution">
    <text evidence="15">The sequence shown here is derived from an EMBL/GenBank/DDBJ whole genome shotgun (WGS) entry which is preliminary data.</text>
</comment>
<sequence>MASATGIPGRTPNGLEADGSATTRETEPLLGRPGDAAQHEGAAYWTNLTLGTAVLAQFGAFLLVGIVWASVFTSPLILFSGHPLAQSLAVFVFVQSVLFLQPTHTAAQKRTGQRVHASLNLVALVLLVFGVVIVEYNKVAGGNPHFHSVHAYFGVTTSILLILQYFVGFTMWATPGLYGGEAKARTLWKWHRVFAYAVILPLLLVTVFFTTDTSYNLGVLKMKWWGILIALVLVVAGIYPRIPLHKIRNQKQNGPLSSAE</sequence>
<evidence type="ECO:0000256" key="8">
    <source>
        <dbReference type="ARBA" id="ARBA00022989"/>
    </source>
</evidence>
<dbReference type="Pfam" id="PF03188">
    <property type="entry name" value="Cytochrom_B561"/>
    <property type="match status" value="1"/>
</dbReference>
<comment type="subcellular location">
    <subcellularLocation>
        <location evidence="2">Membrane</location>
        <topology evidence="2">Multi-pass membrane protein</topology>
    </subcellularLocation>
</comment>
<evidence type="ECO:0000256" key="12">
    <source>
        <dbReference type="SAM" id="Phobius"/>
    </source>
</evidence>
<dbReference type="AlphaFoldDB" id="A0A2U3EI18"/>
<reference evidence="14" key="3">
    <citation type="submission" date="2023-11" db="EMBL/GenBank/DDBJ databases">
        <authorList>
            <person name="Beijen E."/>
            <person name="Ohm R.A."/>
        </authorList>
    </citation>
    <scope>NUCLEOTIDE SEQUENCE</scope>
    <source>
        <strain evidence="14">CBS 150709</strain>
    </source>
</reference>
<proteinExistence type="predicted"/>
<keyword evidence="10 12" id="KW-0472">Membrane</keyword>
<evidence type="ECO:0000256" key="2">
    <source>
        <dbReference type="ARBA" id="ARBA00004141"/>
    </source>
</evidence>
<evidence type="ECO:0000313" key="16">
    <source>
        <dbReference type="Proteomes" id="UP000245956"/>
    </source>
</evidence>
<evidence type="ECO:0000256" key="5">
    <source>
        <dbReference type="ARBA" id="ARBA00022692"/>
    </source>
</evidence>
<organism evidence="15 16">
    <name type="scientific">Purpureocillium lilacinum</name>
    <name type="common">Paecilomyces lilacinus</name>
    <dbReference type="NCBI Taxonomy" id="33203"/>
    <lineage>
        <taxon>Eukaryota</taxon>
        <taxon>Fungi</taxon>
        <taxon>Dikarya</taxon>
        <taxon>Ascomycota</taxon>
        <taxon>Pezizomycotina</taxon>
        <taxon>Sordariomycetes</taxon>
        <taxon>Hypocreomycetidae</taxon>
        <taxon>Hypocreales</taxon>
        <taxon>Ophiocordycipitaceae</taxon>
        <taxon>Purpureocillium</taxon>
    </lineage>
</organism>
<feature type="region of interest" description="Disordered" evidence="11">
    <location>
        <begin position="1"/>
        <end position="33"/>
    </location>
</feature>
<feature type="transmembrane region" description="Helical" evidence="12">
    <location>
        <begin position="193"/>
        <end position="210"/>
    </location>
</feature>
<evidence type="ECO:0000256" key="9">
    <source>
        <dbReference type="ARBA" id="ARBA00023004"/>
    </source>
</evidence>
<dbReference type="Proteomes" id="UP000245956">
    <property type="component" value="Unassembled WGS sequence"/>
</dbReference>
<evidence type="ECO:0000313" key="17">
    <source>
        <dbReference type="Proteomes" id="UP001287286"/>
    </source>
</evidence>
<evidence type="ECO:0000256" key="7">
    <source>
        <dbReference type="ARBA" id="ARBA00022982"/>
    </source>
</evidence>
<gene>
    <name evidence="15" type="ORF">PCL_09356</name>
    <name evidence="14" type="ORF">Purlil1_713</name>
</gene>
<evidence type="ECO:0000256" key="4">
    <source>
        <dbReference type="ARBA" id="ARBA00022617"/>
    </source>
</evidence>
<dbReference type="Proteomes" id="UP001287286">
    <property type="component" value="Unassembled WGS sequence"/>
</dbReference>
<dbReference type="PROSITE" id="PS50939">
    <property type="entry name" value="CYTOCHROME_B561"/>
    <property type="match status" value="1"/>
</dbReference>
<feature type="transmembrane region" description="Helical" evidence="12">
    <location>
        <begin position="222"/>
        <end position="242"/>
    </location>
</feature>
<keyword evidence="17" id="KW-1185">Reference proteome</keyword>
<evidence type="ECO:0000256" key="10">
    <source>
        <dbReference type="ARBA" id="ARBA00023136"/>
    </source>
</evidence>
<dbReference type="EMBL" id="JAWRVI010000002">
    <property type="protein sequence ID" value="KAK4095017.1"/>
    <property type="molecule type" value="Genomic_DNA"/>
</dbReference>
<keyword evidence="4" id="KW-0349">Heme</keyword>
<keyword evidence="8 12" id="KW-1133">Transmembrane helix</keyword>
<comment type="cofactor">
    <cofactor evidence="1">
        <name>heme b</name>
        <dbReference type="ChEBI" id="CHEBI:60344"/>
    </cofactor>
</comment>
<feature type="transmembrane region" description="Helical" evidence="12">
    <location>
        <begin position="77"/>
        <end position="100"/>
    </location>
</feature>
<keyword evidence="9" id="KW-0408">Iron</keyword>
<feature type="transmembrane region" description="Helical" evidence="12">
    <location>
        <begin position="151"/>
        <end position="172"/>
    </location>
</feature>
<dbReference type="InterPro" id="IPR045150">
    <property type="entry name" value="CYB561D1/2"/>
</dbReference>
<dbReference type="SMART" id="SM00665">
    <property type="entry name" value="B561"/>
    <property type="match status" value="1"/>
</dbReference>
<dbReference type="InterPro" id="IPR006593">
    <property type="entry name" value="Cyt_b561/ferric_Rdtase_TM"/>
</dbReference>
<keyword evidence="7" id="KW-0249">Electron transport</keyword>
<feature type="transmembrane region" description="Helical" evidence="12">
    <location>
        <begin position="121"/>
        <end position="139"/>
    </location>
</feature>
<dbReference type="EMBL" id="LCWV01000004">
    <property type="protein sequence ID" value="PWI74080.1"/>
    <property type="molecule type" value="Genomic_DNA"/>
</dbReference>
<dbReference type="Gene3D" id="1.20.120.1770">
    <property type="match status" value="1"/>
</dbReference>
<keyword evidence="3" id="KW-0813">Transport</keyword>
<protein>
    <recommendedName>
        <fullName evidence="13">Cytochrome b561 domain-containing protein</fullName>
    </recommendedName>
</protein>
<name>A0A2U3EI18_PURLI</name>
<feature type="domain" description="Cytochrome b561" evidence="13">
    <location>
        <begin position="46"/>
        <end position="248"/>
    </location>
</feature>
<feature type="transmembrane region" description="Helical" evidence="12">
    <location>
        <begin position="48"/>
        <end position="71"/>
    </location>
</feature>
<reference evidence="15" key="1">
    <citation type="submission" date="2015-05" db="EMBL/GenBank/DDBJ databases">
        <authorList>
            <person name="Wang D.B."/>
            <person name="Wang M."/>
        </authorList>
    </citation>
    <scope>NUCLEOTIDE SEQUENCE</scope>
    <source>
        <strain evidence="15">36-1</strain>
    </source>
</reference>
<dbReference type="CDD" id="cd08761">
    <property type="entry name" value="Cyt_b561_CYB561D2_like"/>
    <property type="match status" value="1"/>
</dbReference>
<reference evidence="14 17" key="4">
    <citation type="journal article" date="2024" name="Microbiol. Resour. Announc.">
        <title>Genome annotations for the ascomycete fungi Trichoderma harzianum, Trichoderma aggressivum, and Purpureocillium lilacinum.</title>
        <authorList>
            <person name="Beijen E.P.W."/>
            <person name="Ohm R.A."/>
        </authorList>
    </citation>
    <scope>NUCLEOTIDE SEQUENCE [LARGE SCALE GENOMIC DNA]</scope>
    <source>
        <strain evidence="14 17">CBS 150709</strain>
    </source>
</reference>
<dbReference type="GO" id="GO:0140575">
    <property type="term" value="F:transmembrane monodehydroascorbate reductase activity"/>
    <property type="evidence" value="ECO:0007669"/>
    <property type="project" value="InterPro"/>
</dbReference>
<evidence type="ECO:0000256" key="6">
    <source>
        <dbReference type="ARBA" id="ARBA00022723"/>
    </source>
</evidence>
<dbReference type="GO" id="GO:0016020">
    <property type="term" value="C:membrane"/>
    <property type="evidence" value="ECO:0007669"/>
    <property type="project" value="UniProtKB-SubCell"/>
</dbReference>